<evidence type="ECO:0000259" key="9">
    <source>
        <dbReference type="Pfam" id="PF25508"/>
    </source>
</evidence>
<name>A0A815WL38_9BILA</name>
<dbReference type="EMBL" id="CAJNOM010000706">
    <property type="protein sequence ID" value="CAF1546721.1"/>
    <property type="molecule type" value="Genomic_DNA"/>
</dbReference>
<dbReference type="AlphaFoldDB" id="A0A815WL38"/>
<gene>
    <name evidence="10" type="ORF">BJG266_LOCUS29983</name>
    <name evidence="11" type="ORF">QVE165_LOCUS46737</name>
</gene>
<keyword evidence="2" id="KW-0813">Transport</keyword>
<keyword evidence="4" id="KW-1133">Transmembrane helix</keyword>
<dbReference type="Pfam" id="PF25508">
    <property type="entry name" value="TRPM2"/>
    <property type="match status" value="1"/>
</dbReference>
<evidence type="ECO:0000256" key="5">
    <source>
        <dbReference type="ARBA" id="ARBA00023065"/>
    </source>
</evidence>
<feature type="domain" description="TRPM SLOG" evidence="8">
    <location>
        <begin position="100"/>
        <end position="324"/>
    </location>
</feature>
<dbReference type="InterPro" id="IPR057366">
    <property type="entry name" value="TRPM-like"/>
</dbReference>
<evidence type="ECO:0000313" key="12">
    <source>
        <dbReference type="Proteomes" id="UP000663832"/>
    </source>
</evidence>
<dbReference type="GO" id="GO:0099604">
    <property type="term" value="F:ligand-gated calcium channel activity"/>
    <property type="evidence" value="ECO:0007669"/>
    <property type="project" value="TreeGrafter"/>
</dbReference>
<dbReference type="OrthoDB" id="10043377at2759"/>
<dbReference type="GO" id="GO:0005886">
    <property type="term" value="C:plasma membrane"/>
    <property type="evidence" value="ECO:0007669"/>
    <property type="project" value="TreeGrafter"/>
</dbReference>
<keyword evidence="3" id="KW-0812">Transmembrane</keyword>
<evidence type="ECO:0000256" key="2">
    <source>
        <dbReference type="ARBA" id="ARBA00022448"/>
    </source>
</evidence>
<evidence type="ECO:0000259" key="8">
    <source>
        <dbReference type="Pfam" id="PF18139"/>
    </source>
</evidence>
<dbReference type="Proteomes" id="UP000663832">
    <property type="component" value="Unassembled WGS sequence"/>
</dbReference>
<keyword evidence="6" id="KW-0472">Membrane</keyword>
<comment type="subcellular location">
    <subcellularLocation>
        <location evidence="1">Membrane</location>
        <topology evidence="1">Multi-pass membrane protein</topology>
    </subcellularLocation>
</comment>
<evidence type="ECO:0000256" key="7">
    <source>
        <dbReference type="ARBA" id="ARBA00023303"/>
    </source>
</evidence>
<evidence type="ECO:0000313" key="11">
    <source>
        <dbReference type="EMBL" id="CAF1546721.1"/>
    </source>
</evidence>
<evidence type="ECO:0000256" key="1">
    <source>
        <dbReference type="ARBA" id="ARBA00004141"/>
    </source>
</evidence>
<reference evidence="11" key="1">
    <citation type="submission" date="2021-02" db="EMBL/GenBank/DDBJ databases">
        <authorList>
            <person name="Nowell W R."/>
        </authorList>
    </citation>
    <scope>NUCLEOTIDE SEQUENCE</scope>
</reference>
<dbReference type="EMBL" id="CAJNOI010000367">
    <property type="protein sequence ID" value="CAF1258361.1"/>
    <property type="molecule type" value="Genomic_DNA"/>
</dbReference>
<dbReference type="InterPro" id="IPR041491">
    <property type="entry name" value="TRPM_SLOG"/>
</dbReference>
<keyword evidence="5" id="KW-0406">Ion transport</keyword>
<dbReference type="Pfam" id="PF18139">
    <property type="entry name" value="LSDAT_euk"/>
    <property type="match status" value="1"/>
</dbReference>
<organism evidence="11 12">
    <name type="scientific">Adineta steineri</name>
    <dbReference type="NCBI Taxonomy" id="433720"/>
    <lineage>
        <taxon>Eukaryota</taxon>
        <taxon>Metazoa</taxon>
        <taxon>Spiralia</taxon>
        <taxon>Gnathifera</taxon>
        <taxon>Rotifera</taxon>
        <taxon>Eurotatoria</taxon>
        <taxon>Bdelloidea</taxon>
        <taxon>Adinetida</taxon>
        <taxon>Adinetidae</taxon>
        <taxon>Adineta</taxon>
    </lineage>
</organism>
<sequence length="672" mass="76400">MSDISSSWEDLIIRHSETKLKSRTCSIFNINSSLSTESDKLCPCDRMIRRHSLIGECLQSKAAANGNTTWEPPTKFLDNASHSTKVPINVYGTLQSVGCKFIRVDSRVAIKDLFQLVLEDSGGQKPDLIISVYGGAKYFTMTERLEKEFIRGVIDAATMADAWILTAGINNGVSKLVGEGISHYRLLREYSNKVKCIGMTMWGTINETTRLELKGASQGSPRPLCQRQIPESAQENKETIELNHTHCILFDSGRLNEYLSDSQRHQFVTEACEDKEDQHACLGSLEILENDIHGERPIVLIQGSGRIADVLATLVEQTSNPDGTQDWDPSKNEVEQALDRFYPNIAYSDKTKNKKKSVENTKQNGNELLEQVKQRRNDEDKLVDLALKWNYFDGVLPILQARQGEMARKKHDFMKADIARQKALFLKSLEKNRATFIEYFLSAGFDPLTLAEKDDIYSYQLVILNLYNKSYQAMNVAHKSRVMISFGTLPLESIKQLDYRINKLIGSFFGSVYSANDDSFKNRLKIDLSNRMCTCCVSAHEDIDELTSIRVHGQLTHAQSKYTKHHMFRDLFLWSVFMDMPEITKVLFLHVRSRICAALIASAIFKKYASLSHSVDMTDKFQLQALEFETYAAISLDKCYECNDERACELLLRQLPIFGNVTCMQVNLIFLH</sequence>
<dbReference type="InterPro" id="IPR050927">
    <property type="entry name" value="TRPM"/>
</dbReference>
<dbReference type="Proteomes" id="UP000663877">
    <property type="component" value="Unassembled WGS sequence"/>
</dbReference>
<evidence type="ECO:0000256" key="3">
    <source>
        <dbReference type="ARBA" id="ARBA00022692"/>
    </source>
</evidence>
<comment type="caution">
    <text evidence="11">The sequence shown here is derived from an EMBL/GenBank/DDBJ whole genome shotgun (WGS) entry which is preliminary data.</text>
</comment>
<evidence type="ECO:0000256" key="6">
    <source>
        <dbReference type="ARBA" id="ARBA00023136"/>
    </source>
</evidence>
<protein>
    <recommendedName>
        <fullName evidence="13">TRPM SLOG domain-containing protein</fullName>
    </recommendedName>
</protein>
<keyword evidence="12" id="KW-1185">Reference proteome</keyword>
<dbReference type="PANTHER" id="PTHR13800:SF12">
    <property type="entry name" value="TRANSIENT RECEPTOR POTENTIAL CATION CHANNEL SUBFAMILY M MEMBER-LIKE 2"/>
    <property type="match status" value="1"/>
</dbReference>
<evidence type="ECO:0000313" key="10">
    <source>
        <dbReference type="EMBL" id="CAF1258361.1"/>
    </source>
</evidence>
<dbReference type="PANTHER" id="PTHR13800">
    <property type="entry name" value="TRANSIENT RECEPTOR POTENTIAL CATION CHANNEL, SUBFAMILY M, MEMBER 6"/>
    <property type="match status" value="1"/>
</dbReference>
<feature type="domain" description="TRPM-like" evidence="9">
    <location>
        <begin position="425"/>
        <end position="666"/>
    </location>
</feature>
<evidence type="ECO:0008006" key="13">
    <source>
        <dbReference type="Google" id="ProtNLM"/>
    </source>
</evidence>
<accession>A0A815WL38</accession>
<keyword evidence="7" id="KW-0407">Ion channel</keyword>
<evidence type="ECO:0000256" key="4">
    <source>
        <dbReference type="ARBA" id="ARBA00022989"/>
    </source>
</evidence>
<proteinExistence type="predicted"/>